<evidence type="ECO:0000256" key="4">
    <source>
        <dbReference type="ARBA" id="ARBA00022692"/>
    </source>
</evidence>
<feature type="transmembrane region" description="Helical" evidence="7">
    <location>
        <begin position="319"/>
        <end position="341"/>
    </location>
</feature>
<dbReference type="GO" id="GO:0022857">
    <property type="term" value="F:transmembrane transporter activity"/>
    <property type="evidence" value="ECO:0007669"/>
    <property type="project" value="InterPro"/>
</dbReference>
<dbReference type="InterPro" id="IPR020846">
    <property type="entry name" value="MFS_dom"/>
</dbReference>
<dbReference type="GO" id="GO:0005886">
    <property type="term" value="C:plasma membrane"/>
    <property type="evidence" value="ECO:0007669"/>
    <property type="project" value="UniProtKB-SubCell"/>
</dbReference>
<feature type="transmembrane region" description="Helical" evidence="7">
    <location>
        <begin position="108"/>
        <end position="129"/>
    </location>
</feature>
<feature type="transmembrane region" description="Helical" evidence="7">
    <location>
        <begin position="141"/>
        <end position="163"/>
    </location>
</feature>
<evidence type="ECO:0000256" key="3">
    <source>
        <dbReference type="ARBA" id="ARBA00022475"/>
    </source>
</evidence>
<reference evidence="10" key="1">
    <citation type="submission" date="2016-10" db="EMBL/GenBank/DDBJ databases">
        <authorList>
            <person name="Varghese N."/>
            <person name="Submissions S."/>
        </authorList>
    </citation>
    <scope>NUCLEOTIDE SEQUENCE [LARGE SCALE GENOMIC DNA]</scope>
    <source>
        <strain evidence="10">DSM 23925</strain>
    </source>
</reference>
<organism evidence="9 10">
    <name type="scientific">Bizionia echini</name>
    <dbReference type="NCBI Taxonomy" id="649333"/>
    <lineage>
        <taxon>Bacteria</taxon>
        <taxon>Pseudomonadati</taxon>
        <taxon>Bacteroidota</taxon>
        <taxon>Flavobacteriia</taxon>
        <taxon>Flavobacteriales</taxon>
        <taxon>Flavobacteriaceae</taxon>
        <taxon>Bizionia</taxon>
    </lineage>
</organism>
<dbReference type="InterPro" id="IPR011701">
    <property type="entry name" value="MFS"/>
</dbReference>
<dbReference type="InterPro" id="IPR036259">
    <property type="entry name" value="MFS_trans_sf"/>
</dbReference>
<keyword evidence="6 7" id="KW-0472">Membrane</keyword>
<dbReference type="Gene3D" id="1.20.1250.20">
    <property type="entry name" value="MFS general substrate transporter like domains"/>
    <property type="match status" value="1"/>
</dbReference>
<dbReference type="SUPFAM" id="SSF103473">
    <property type="entry name" value="MFS general substrate transporter"/>
    <property type="match status" value="1"/>
</dbReference>
<name>A0A1I4YRY7_9FLAO</name>
<dbReference type="CDD" id="cd17325">
    <property type="entry name" value="MFS_MdtG_SLC18_like"/>
    <property type="match status" value="1"/>
</dbReference>
<dbReference type="InterPro" id="IPR050171">
    <property type="entry name" value="MFS_Transporters"/>
</dbReference>
<sequence length="404" mass="44963">MERKEKLNRIFLILLSLFVVMLGYGILLPTLPYYTERLALKDNLDTDLINFHIGLLTSIYPFFQLLFVVVWGKLSDKYGRKPIIICGLIGFVIMQFLTGLATSLTMLYIARIFGGIFTSSVIPVSNAYLSDITSEKRRTKIMAWSGVAISSGVIFGPVIGGLLSQTDLHLQYSFGLLHLDRFSTPFLFAALLGLIVLFIVMKWLKNTTRVHKFTTQKVRLRFTFTKYFAVLLVLSFVIQFVVTLFETVFSIYGKDELGFNSNQIGIGFMLCGSIMAVLQPVFATYGEKFLSTKKQIALGLFISGLSLIVFPFFKNEYLVYVLIVVFAAGGAMVTPNLLSAVSLISKQNTGRNISIQSSTNSVGQILGPVLGTWLLSGGFYYPFIIAGSIILAVIGFLFFFKNPP</sequence>
<dbReference type="RefSeq" id="WP_092205804.1">
    <property type="nucleotide sequence ID" value="NZ_FOVN01000001.1"/>
</dbReference>
<feature type="transmembrane region" description="Helical" evidence="7">
    <location>
        <begin position="83"/>
        <end position="102"/>
    </location>
</feature>
<feature type="transmembrane region" description="Helical" evidence="7">
    <location>
        <begin position="183"/>
        <end position="204"/>
    </location>
</feature>
<dbReference type="AlphaFoldDB" id="A0A1I4YRY7"/>
<proteinExistence type="predicted"/>
<evidence type="ECO:0000313" key="9">
    <source>
        <dbReference type="EMBL" id="SFN40380.1"/>
    </source>
</evidence>
<dbReference type="PROSITE" id="PS50850">
    <property type="entry name" value="MFS"/>
    <property type="match status" value="1"/>
</dbReference>
<feature type="transmembrane region" description="Helical" evidence="7">
    <location>
        <begin position="264"/>
        <end position="284"/>
    </location>
</feature>
<dbReference type="EMBL" id="FOVN01000001">
    <property type="protein sequence ID" value="SFN40380.1"/>
    <property type="molecule type" value="Genomic_DNA"/>
</dbReference>
<evidence type="ECO:0000256" key="1">
    <source>
        <dbReference type="ARBA" id="ARBA00004651"/>
    </source>
</evidence>
<dbReference type="Proteomes" id="UP000198705">
    <property type="component" value="Unassembled WGS sequence"/>
</dbReference>
<protein>
    <submittedName>
        <fullName evidence="9">MFS transporter, DHA1 family, multidrug resistance protein</fullName>
    </submittedName>
</protein>
<evidence type="ECO:0000259" key="8">
    <source>
        <dbReference type="PROSITE" id="PS50850"/>
    </source>
</evidence>
<keyword evidence="5 7" id="KW-1133">Transmembrane helix</keyword>
<feature type="transmembrane region" description="Helical" evidence="7">
    <location>
        <begin position="296"/>
        <end position="313"/>
    </location>
</feature>
<evidence type="ECO:0000313" key="10">
    <source>
        <dbReference type="Proteomes" id="UP000198705"/>
    </source>
</evidence>
<accession>A0A1I4YRY7</accession>
<keyword evidence="2" id="KW-0813">Transport</keyword>
<feature type="transmembrane region" description="Helical" evidence="7">
    <location>
        <begin position="12"/>
        <end position="31"/>
    </location>
</feature>
<dbReference type="PANTHER" id="PTHR23517">
    <property type="entry name" value="RESISTANCE PROTEIN MDTM, PUTATIVE-RELATED-RELATED"/>
    <property type="match status" value="1"/>
</dbReference>
<dbReference type="InterPro" id="IPR001958">
    <property type="entry name" value="Tet-R_TetA/multi-R_MdtG-like"/>
</dbReference>
<dbReference type="STRING" id="649333.SAMN04487989_101214"/>
<feature type="transmembrane region" description="Helical" evidence="7">
    <location>
        <begin position="379"/>
        <end position="400"/>
    </location>
</feature>
<keyword evidence="10" id="KW-1185">Reference proteome</keyword>
<evidence type="ECO:0000256" key="6">
    <source>
        <dbReference type="ARBA" id="ARBA00023136"/>
    </source>
</evidence>
<feature type="transmembrane region" description="Helical" evidence="7">
    <location>
        <begin position="51"/>
        <end position="71"/>
    </location>
</feature>
<dbReference type="Pfam" id="PF07690">
    <property type="entry name" value="MFS_1"/>
    <property type="match status" value="1"/>
</dbReference>
<dbReference type="OrthoDB" id="9793283at2"/>
<dbReference type="PRINTS" id="PR01035">
    <property type="entry name" value="TCRTETA"/>
</dbReference>
<evidence type="ECO:0000256" key="2">
    <source>
        <dbReference type="ARBA" id="ARBA00022448"/>
    </source>
</evidence>
<evidence type="ECO:0000256" key="5">
    <source>
        <dbReference type="ARBA" id="ARBA00022989"/>
    </source>
</evidence>
<feature type="transmembrane region" description="Helical" evidence="7">
    <location>
        <begin position="224"/>
        <end position="252"/>
    </location>
</feature>
<feature type="transmembrane region" description="Helical" evidence="7">
    <location>
        <begin position="353"/>
        <end position="373"/>
    </location>
</feature>
<evidence type="ECO:0000256" key="7">
    <source>
        <dbReference type="SAM" id="Phobius"/>
    </source>
</evidence>
<keyword evidence="4 7" id="KW-0812">Transmembrane</keyword>
<gene>
    <name evidence="9" type="ORF">SAMN04487989_101214</name>
</gene>
<comment type="subcellular location">
    <subcellularLocation>
        <location evidence="1">Cell membrane</location>
        <topology evidence="1">Multi-pass membrane protein</topology>
    </subcellularLocation>
</comment>
<keyword evidence="3" id="KW-1003">Cell membrane</keyword>
<feature type="domain" description="Major facilitator superfamily (MFS) profile" evidence="8">
    <location>
        <begin position="9"/>
        <end position="404"/>
    </location>
</feature>